<feature type="binding site" evidence="6">
    <location>
        <position position="111"/>
    </location>
    <ligand>
        <name>(6R)-10-formyltetrahydrofolate</name>
        <dbReference type="ChEBI" id="CHEBI:195366"/>
    </ligand>
</feature>
<keyword evidence="2 6" id="KW-0808">Transferase</keyword>
<keyword evidence="9" id="KW-1185">Reference proteome</keyword>
<protein>
    <recommendedName>
        <fullName evidence="6">Phosphoribosylglycinamide formyltransferase</fullName>
        <ecNumber evidence="6">2.1.2.2</ecNumber>
    </recommendedName>
    <alternativeName>
        <fullName evidence="6">5'-phosphoribosylglycinamide transformylase</fullName>
    </alternativeName>
    <alternativeName>
        <fullName evidence="6">GAR transformylase</fullName>
        <shortName evidence="6">GART</shortName>
    </alternativeName>
</protein>
<feature type="active site" description="Proton donor" evidence="6">
    <location>
        <position position="113"/>
    </location>
</feature>
<comment type="similarity">
    <text evidence="4 6">Belongs to the GART family.</text>
</comment>
<evidence type="ECO:0000256" key="1">
    <source>
        <dbReference type="ARBA" id="ARBA00005054"/>
    </source>
</evidence>
<dbReference type="NCBIfam" id="TIGR00639">
    <property type="entry name" value="PurN"/>
    <property type="match status" value="1"/>
</dbReference>
<evidence type="ECO:0000256" key="4">
    <source>
        <dbReference type="ARBA" id="ARBA00038440"/>
    </source>
</evidence>
<evidence type="ECO:0000313" key="9">
    <source>
        <dbReference type="Proteomes" id="UP000319732"/>
    </source>
</evidence>
<dbReference type="EMBL" id="VHSG01000001">
    <property type="protein sequence ID" value="TQV86821.1"/>
    <property type="molecule type" value="Genomic_DNA"/>
</dbReference>
<dbReference type="GO" id="GO:0006189">
    <property type="term" value="P:'de novo' IMP biosynthetic process"/>
    <property type="evidence" value="ECO:0007669"/>
    <property type="project" value="UniProtKB-UniRule"/>
</dbReference>
<evidence type="ECO:0000259" key="7">
    <source>
        <dbReference type="Pfam" id="PF00551"/>
    </source>
</evidence>
<feature type="binding site" evidence="6">
    <location>
        <begin position="16"/>
        <end position="18"/>
    </location>
    <ligand>
        <name>N(1)-(5-phospho-beta-D-ribosyl)glycinamide</name>
        <dbReference type="ChEBI" id="CHEBI:143788"/>
    </ligand>
</feature>
<comment type="catalytic activity">
    <reaction evidence="5 6">
        <text>N(1)-(5-phospho-beta-D-ribosyl)glycinamide + (6R)-10-formyltetrahydrofolate = N(2)-formyl-N(1)-(5-phospho-beta-D-ribosyl)glycinamide + (6S)-5,6,7,8-tetrahydrofolate + H(+)</text>
        <dbReference type="Rhea" id="RHEA:15053"/>
        <dbReference type="ChEBI" id="CHEBI:15378"/>
        <dbReference type="ChEBI" id="CHEBI:57453"/>
        <dbReference type="ChEBI" id="CHEBI:143788"/>
        <dbReference type="ChEBI" id="CHEBI:147286"/>
        <dbReference type="ChEBI" id="CHEBI:195366"/>
        <dbReference type="EC" id="2.1.2.2"/>
    </reaction>
</comment>
<dbReference type="InterPro" id="IPR001555">
    <property type="entry name" value="GART_AS"/>
</dbReference>
<dbReference type="PANTHER" id="PTHR43369">
    <property type="entry name" value="PHOSPHORIBOSYLGLYCINAMIDE FORMYLTRANSFERASE"/>
    <property type="match status" value="1"/>
</dbReference>
<dbReference type="GO" id="GO:0005829">
    <property type="term" value="C:cytosol"/>
    <property type="evidence" value="ECO:0007669"/>
    <property type="project" value="TreeGrafter"/>
</dbReference>
<dbReference type="PROSITE" id="PS00373">
    <property type="entry name" value="GART"/>
    <property type="match status" value="1"/>
</dbReference>
<feature type="binding site" evidence="6">
    <location>
        <begin position="94"/>
        <end position="97"/>
    </location>
    <ligand>
        <name>(6R)-10-formyltetrahydrofolate</name>
        <dbReference type="ChEBI" id="CHEBI:195366"/>
    </ligand>
</feature>
<dbReference type="PANTHER" id="PTHR43369:SF2">
    <property type="entry name" value="PHOSPHORIBOSYLGLYCINAMIDE FORMYLTRANSFERASE"/>
    <property type="match status" value="1"/>
</dbReference>
<feature type="site" description="Raises pKa of active site His" evidence="6">
    <location>
        <position position="149"/>
    </location>
</feature>
<evidence type="ECO:0000256" key="2">
    <source>
        <dbReference type="ARBA" id="ARBA00022679"/>
    </source>
</evidence>
<name>A0A545UBH4_9GAMM</name>
<dbReference type="SUPFAM" id="SSF53328">
    <property type="entry name" value="Formyltransferase"/>
    <property type="match status" value="1"/>
</dbReference>
<organism evidence="8 9">
    <name type="scientific">Exilibacterium tricleocarpae</name>
    <dbReference type="NCBI Taxonomy" id="2591008"/>
    <lineage>
        <taxon>Bacteria</taxon>
        <taxon>Pseudomonadati</taxon>
        <taxon>Pseudomonadota</taxon>
        <taxon>Gammaproteobacteria</taxon>
        <taxon>Cellvibrionales</taxon>
        <taxon>Cellvibrionaceae</taxon>
        <taxon>Exilibacterium</taxon>
    </lineage>
</organism>
<dbReference type="HAMAP" id="MF_01930">
    <property type="entry name" value="PurN"/>
    <property type="match status" value="1"/>
</dbReference>
<proteinExistence type="inferred from homology"/>
<dbReference type="EC" id="2.1.2.2" evidence="6"/>
<comment type="function">
    <text evidence="6">Catalyzes the transfer of a formyl group from 10-formyltetrahydrofolate to 5-phospho-ribosyl-glycinamide (GAR), producing 5-phospho-ribosyl-N-formylglycinamide (FGAR) and tetrahydrofolate.</text>
</comment>
<dbReference type="GO" id="GO:0004644">
    <property type="term" value="F:phosphoribosylglycinamide formyltransferase activity"/>
    <property type="evidence" value="ECO:0007669"/>
    <property type="project" value="UniProtKB-UniRule"/>
</dbReference>
<feature type="binding site" evidence="6">
    <location>
        <position position="69"/>
    </location>
    <ligand>
        <name>(6R)-10-formyltetrahydrofolate</name>
        <dbReference type="ChEBI" id="CHEBI:195366"/>
    </ligand>
</feature>
<dbReference type="OrthoDB" id="9806170at2"/>
<dbReference type="CDD" id="cd08645">
    <property type="entry name" value="FMT_core_GART"/>
    <property type="match status" value="1"/>
</dbReference>
<dbReference type="Proteomes" id="UP000319732">
    <property type="component" value="Unassembled WGS sequence"/>
</dbReference>
<keyword evidence="3 6" id="KW-0658">Purine biosynthesis</keyword>
<dbReference type="AlphaFoldDB" id="A0A545UBH4"/>
<evidence type="ECO:0000256" key="5">
    <source>
        <dbReference type="ARBA" id="ARBA00047664"/>
    </source>
</evidence>
<evidence type="ECO:0000313" key="8">
    <source>
        <dbReference type="EMBL" id="TQV86821.1"/>
    </source>
</evidence>
<dbReference type="UniPathway" id="UPA00074">
    <property type="reaction ID" value="UER00126"/>
</dbReference>
<comment type="pathway">
    <text evidence="1 6">Purine metabolism; IMP biosynthesis via de novo pathway; N(2)-formyl-N(1)-(5-phospho-D-ribosyl)glycinamide from N(1)-(5-phospho-D-ribosyl)glycinamide (10-formyl THF route): step 1/1.</text>
</comment>
<reference evidence="8 9" key="1">
    <citation type="submission" date="2019-06" db="EMBL/GenBank/DDBJ databases">
        <title>Whole genome sequence for Cellvibrionaceae sp. R142.</title>
        <authorList>
            <person name="Wang G."/>
        </authorList>
    </citation>
    <scope>NUCLEOTIDE SEQUENCE [LARGE SCALE GENOMIC DNA]</scope>
    <source>
        <strain evidence="8 9">R142</strain>
    </source>
</reference>
<evidence type="ECO:0000256" key="6">
    <source>
        <dbReference type="HAMAP-Rule" id="MF_01930"/>
    </source>
</evidence>
<sequence length="219" mass="24030">MTAGTTNVVVLISGSGTNLQALIDARDRGVLNAELCAVISNRPDAYGLQRAERAAIATEVLDHTAFASRDAFDAAMAALIDGYRPDLVVLAGFMRILTPAFVQRYAGRMLNIHPSLLPKYQGLHTHRRALEAGDREHGVTVHFVTEELDGGPAVIQARVPVRPGDTVETLANRVRQQEHIIYPMAVQWFSAARLRMADNRSWLDGEPLPRHGYLIDNTG</sequence>
<dbReference type="Gene3D" id="3.40.50.170">
    <property type="entry name" value="Formyl transferase, N-terminal domain"/>
    <property type="match status" value="1"/>
</dbReference>
<dbReference type="InterPro" id="IPR002376">
    <property type="entry name" value="Formyl_transf_N"/>
</dbReference>
<evidence type="ECO:0000256" key="3">
    <source>
        <dbReference type="ARBA" id="ARBA00022755"/>
    </source>
</evidence>
<dbReference type="InterPro" id="IPR004607">
    <property type="entry name" value="GART"/>
</dbReference>
<gene>
    <name evidence="6 8" type="primary">purN</name>
    <name evidence="8" type="ORF">FKG94_00190</name>
</gene>
<feature type="domain" description="Formyl transferase N-terminal" evidence="7">
    <location>
        <begin position="7"/>
        <end position="186"/>
    </location>
</feature>
<comment type="caution">
    <text evidence="8">The sequence shown here is derived from an EMBL/GenBank/DDBJ whole genome shotgun (WGS) entry which is preliminary data.</text>
</comment>
<dbReference type="InterPro" id="IPR036477">
    <property type="entry name" value="Formyl_transf_N_sf"/>
</dbReference>
<accession>A0A545UBH4</accession>
<dbReference type="Pfam" id="PF00551">
    <property type="entry name" value="Formyl_trans_N"/>
    <property type="match status" value="1"/>
</dbReference>